<dbReference type="EMBL" id="CP155573">
    <property type="protein sequence ID" value="XFO67666.1"/>
    <property type="molecule type" value="Genomic_DNA"/>
</dbReference>
<comment type="similarity">
    <text evidence="2">Belongs to the outer membrane factor (OMF) (TC 1.B.17) family.</text>
</comment>
<name>A0ABZ3IQ47_9FIRM</name>
<evidence type="ECO:0000256" key="7">
    <source>
        <dbReference type="ARBA" id="ARBA00023237"/>
    </source>
</evidence>
<keyword evidence="7" id="KW-0998">Cell outer membrane</keyword>
<keyword evidence="9" id="KW-1185">Reference proteome</keyword>
<dbReference type="SUPFAM" id="SSF56954">
    <property type="entry name" value="Outer membrane efflux proteins (OEP)"/>
    <property type="match status" value="1"/>
</dbReference>
<dbReference type="RefSeq" id="WP_094607311.1">
    <property type="nucleotide sequence ID" value="NZ_CP155573.1"/>
</dbReference>
<evidence type="ECO:0000256" key="5">
    <source>
        <dbReference type="ARBA" id="ARBA00022692"/>
    </source>
</evidence>
<comment type="subcellular location">
    <subcellularLocation>
        <location evidence="1">Cell outer membrane</location>
    </subcellularLocation>
</comment>
<evidence type="ECO:0000256" key="6">
    <source>
        <dbReference type="ARBA" id="ARBA00023136"/>
    </source>
</evidence>
<organism evidence="8 9">
    <name type="scientific">Sporomusa silvacetica DSM 10669</name>
    <dbReference type="NCBI Taxonomy" id="1123289"/>
    <lineage>
        <taxon>Bacteria</taxon>
        <taxon>Bacillati</taxon>
        <taxon>Bacillota</taxon>
        <taxon>Negativicutes</taxon>
        <taxon>Selenomonadales</taxon>
        <taxon>Sporomusaceae</taxon>
        <taxon>Sporomusa</taxon>
    </lineage>
</organism>
<keyword evidence="4" id="KW-1134">Transmembrane beta strand</keyword>
<sequence length="440" mass="48557">MKQMNGYLRILLRGLTLVVLVLLIMPMTISAAESLSLDECVALTLTKNHGLQGFRLDFAAKQLQAKGAQGLAGPKVDFVGNYQWQEDPTAMIPAHGTNIPAVYDDRQKQWGLNLKQNLYDAGKTKSLIQYNEEAANWQQVELKNQTTTVVNTVVKAFYRILQLNNTITAEEDSVKALSSLTDDIRMKYAVGRVAGVDVLQVESQLATEQEKLARYQSDYDCQLALLKSYIGYEQSQPLTVKGTMSDYDVTAPVNGDIKDNPEVEKNRIRQAQNKELITSAKAENNLQLSLNGTYRMTAVGRSDASSDEMWTLGLQVSLPVFDGGVINNNIRQTKMQFDRAKESYAQSVADAQATLATAQANVSAARVRVVAAHLAWDRAQEAYRIMELSYKTGKTSLTDALVAQSAATNAEAVYDQAVFDEISAVVDLKTVYGQTAYPVR</sequence>
<evidence type="ECO:0000256" key="3">
    <source>
        <dbReference type="ARBA" id="ARBA00022448"/>
    </source>
</evidence>
<evidence type="ECO:0000256" key="4">
    <source>
        <dbReference type="ARBA" id="ARBA00022452"/>
    </source>
</evidence>
<proteinExistence type="inferred from homology"/>
<evidence type="ECO:0000256" key="2">
    <source>
        <dbReference type="ARBA" id="ARBA00007613"/>
    </source>
</evidence>
<keyword evidence="6" id="KW-0472">Membrane</keyword>
<dbReference type="Gene3D" id="1.20.1600.10">
    <property type="entry name" value="Outer membrane efflux proteins (OEP)"/>
    <property type="match status" value="1"/>
</dbReference>
<gene>
    <name evidence="8" type="ORF">SPSIL_038850</name>
</gene>
<protein>
    <recommendedName>
        <fullName evidence="10">Outer membrane protein TolC</fullName>
    </recommendedName>
</protein>
<dbReference type="PANTHER" id="PTHR30026:SF20">
    <property type="entry name" value="OUTER MEMBRANE PROTEIN TOLC"/>
    <property type="match status" value="1"/>
</dbReference>
<evidence type="ECO:0000313" key="8">
    <source>
        <dbReference type="EMBL" id="XFO67666.1"/>
    </source>
</evidence>
<dbReference type="InterPro" id="IPR051906">
    <property type="entry name" value="TolC-like"/>
</dbReference>
<keyword evidence="5" id="KW-0812">Transmembrane</keyword>
<dbReference type="Pfam" id="PF02321">
    <property type="entry name" value="OEP"/>
    <property type="match status" value="2"/>
</dbReference>
<dbReference type="InterPro" id="IPR003423">
    <property type="entry name" value="OMP_efflux"/>
</dbReference>
<keyword evidence="3" id="KW-0813">Transport</keyword>
<dbReference type="PANTHER" id="PTHR30026">
    <property type="entry name" value="OUTER MEMBRANE PROTEIN TOLC"/>
    <property type="match status" value="1"/>
</dbReference>
<reference evidence="8" key="1">
    <citation type="submission" date="2024-05" db="EMBL/GenBank/DDBJ databases">
        <title>Isolation and characterization of Sporomusa carbonis sp. nov., a carboxydotrophic hydrogenogen in the genus of Sporomusa isolated from a charcoal burning pile.</title>
        <authorList>
            <person name="Boeer T."/>
            <person name="Rosenbaum F."/>
            <person name="Eysell L."/>
            <person name="Mueller V."/>
            <person name="Daniel R."/>
            <person name="Poehlein A."/>
        </authorList>
    </citation>
    <scope>NUCLEOTIDE SEQUENCE [LARGE SCALE GENOMIC DNA]</scope>
    <source>
        <strain evidence="8">DSM 10669</strain>
    </source>
</reference>
<evidence type="ECO:0000256" key="1">
    <source>
        <dbReference type="ARBA" id="ARBA00004442"/>
    </source>
</evidence>
<accession>A0ABZ3IQ47</accession>
<dbReference type="Proteomes" id="UP000216752">
    <property type="component" value="Chromosome"/>
</dbReference>
<evidence type="ECO:0000313" key="9">
    <source>
        <dbReference type="Proteomes" id="UP000216752"/>
    </source>
</evidence>
<evidence type="ECO:0008006" key="10">
    <source>
        <dbReference type="Google" id="ProtNLM"/>
    </source>
</evidence>